<accession>A0ABX1DK06</accession>
<name>A0ABX1DK06_9FLAO</name>
<dbReference type="Proteomes" id="UP000760545">
    <property type="component" value="Unassembled WGS sequence"/>
</dbReference>
<dbReference type="InterPro" id="IPR023198">
    <property type="entry name" value="PGP-like_dom2"/>
</dbReference>
<dbReference type="EMBL" id="JAAVJS010000487">
    <property type="protein sequence ID" value="NJX17313.1"/>
    <property type="molecule type" value="Genomic_DNA"/>
</dbReference>
<organism evidence="1 2">
    <name type="scientific">Tamlana crocina</name>
    <dbReference type="NCBI Taxonomy" id="393006"/>
    <lineage>
        <taxon>Bacteria</taxon>
        <taxon>Pseudomonadati</taxon>
        <taxon>Bacteroidota</taxon>
        <taxon>Flavobacteriia</taxon>
        <taxon>Flavobacteriales</taxon>
        <taxon>Flavobacteriaceae</taxon>
        <taxon>Tamlana</taxon>
    </lineage>
</organism>
<dbReference type="PANTHER" id="PTHR47478:SF1">
    <property type="entry name" value="PYRIMIDINE 5'-NUCLEOTIDASE YJJG"/>
    <property type="match status" value="1"/>
</dbReference>
<dbReference type="InterPro" id="IPR036412">
    <property type="entry name" value="HAD-like_sf"/>
</dbReference>
<reference evidence="1 2" key="1">
    <citation type="submission" date="2020-03" db="EMBL/GenBank/DDBJ databases">
        <title>Tamlana sp. nov, isolated from XXX.</title>
        <authorList>
            <person name="Cao W.R."/>
        </authorList>
    </citation>
    <scope>NUCLEOTIDE SEQUENCE [LARGE SCALE GENOMIC DNA]</scope>
    <source>
        <strain evidence="1 2">HST1-43</strain>
    </source>
</reference>
<evidence type="ECO:0000313" key="2">
    <source>
        <dbReference type="Proteomes" id="UP000760545"/>
    </source>
</evidence>
<gene>
    <name evidence="1" type="ORF">HC176_17725</name>
</gene>
<dbReference type="Gene3D" id="1.10.150.240">
    <property type="entry name" value="Putative phosphatase, domain 2"/>
    <property type="match status" value="1"/>
</dbReference>
<proteinExistence type="predicted"/>
<dbReference type="SUPFAM" id="SSF56784">
    <property type="entry name" value="HAD-like"/>
    <property type="match status" value="1"/>
</dbReference>
<comment type="caution">
    <text evidence="1">The sequence shown here is derived from an EMBL/GenBank/DDBJ whole genome shotgun (WGS) entry which is preliminary data.</text>
</comment>
<protein>
    <submittedName>
        <fullName evidence="1">Noncanonical pyrimidine nucleotidase, YjjG family</fullName>
    </submittedName>
</protein>
<dbReference type="InterPro" id="IPR052550">
    <property type="entry name" value="Pyrimidine_5'-ntase_YjjG"/>
</dbReference>
<feature type="non-terminal residue" evidence="1">
    <location>
        <position position="94"/>
    </location>
</feature>
<evidence type="ECO:0000313" key="1">
    <source>
        <dbReference type="EMBL" id="NJX17313.1"/>
    </source>
</evidence>
<sequence>MKFKNIRHIFFDLDHTLWDFDKNSSLAFGAIFTKHEINVELNEFLKIYSPINENYWALYRQDKVTKEDLRIGRLKESFDALKIEVSNTTIEALS</sequence>
<keyword evidence="2" id="KW-1185">Reference proteome</keyword>
<dbReference type="PANTHER" id="PTHR47478">
    <property type="match status" value="1"/>
</dbReference>